<dbReference type="InterPro" id="IPR039135">
    <property type="entry name" value="NAT9-like"/>
</dbReference>
<dbReference type="InterPro" id="IPR016181">
    <property type="entry name" value="Acyl_CoA_acyltransferase"/>
</dbReference>
<evidence type="ECO:0000256" key="2">
    <source>
        <dbReference type="ARBA" id="ARBA00022679"/>
    </source>
</evidence>
<protein>
    <submittedName>
        <fullName evidence="5">N-acetyltransferase 9</fullName>
    </submittedName>
</protein>
<dbReference type="EMBL" id="JAAAJB010000375">
    <property type="protein sequence ID" value="KAG0257102.1"/>
    <property type="molecule type" value="Genomic_DNA"/>
</dbReference>
<dbReference type="AlphaFoldDB" id="A0A9P6Q1S6"/>
<evidence type="ECO:0000313" key="5">
    <source>
        <dbReference type="EMBL" id="KAG0257102.1"/>
    </source>
</evidence>
<dbReference type="OrthoDB" id="5043642at2759"/>
<feature type="domain" description="N-acetyltransferase" evidence="4">
    <location>
        <begin position="1"/>
        <end position="128"/>
    </location>
</feature>
<dbReference type="Gene3D" id="3.40.630.30">
    <property type="match status" value="1"/>
</dbReference>
<dbReference type="PROSITE" id="PS51186">
    <property type="entry name" value="GNAT"/>
    <property type="match status" value="1"/>
</dbReference>
<dbReference type="PANTHER" id="PTHR13256">
    <property type="entry name" value="N-ACETYLTRANSFERASE 9"/>
    <property type="match status" value="1"/>
</dbReference>
<proteinExistence type="inferred from homology"/>
<dbReference type="GO" id="GO:0008080">
    <property type="term" value="F:N-acetyltransferase activity"/>
    <property type="evidence" value="ECO:0007669"/>
    <property type="project" value="InterPro"/>
</dbReference>
<sequence>MQSPELLELTASEPLTLEEEYEMQRSWHVDENTMVGDVNLFYNDHDDPQSAEIEIMIAEPSYRRKGVGLEALKMMMTYAFESLKTKRITSKISTENASSIALFTNKLGFVQISFSEIFGEVTLESLLDPSHAQDAVQDGMSTVSAPKQAEEILVSSQEGQKDWRTNFLRIQLPSSLLDHDD</sequence>
<dbReference type="Pfam" id="PF13302">
    <property type="entry name" value="Acetyltransf_3"/>
    <property type="match status" value="1"/>
</dbReference>
<evidence type="ECO:0000256" key="3">
    <source>
        <dbReference type="ARBA" id="ARBA00023315"/>
    </source>
</evidence>
<evidence type="ECO:0000313" key="6">
    <source>
        <dbReference type="Proteomes" id="UP000807716"/>
    </source>
</evidence>
<keyword evidence="6" id="KW-1185">Reference proteome</keyword>
<keyword evidence="3" id="KW-0012">Acyltransferase</keyword>
<name>A0A9P6Q1S6_9FUNG</name>
<organism evidence="5 6">
    <name type="scientific">Actinomortierella ambigua</name>
    <dbReference type="NCBI Taxonomy" id="1343610"/>
    <lineage>
        <taxon>Eukaryota</taxon>
        <taxon>Fungi</taxon>
        <taxon>Fungi incertae sedis</taxon>
        <taxon>Mucoromycota</taxon>
        <taxon>Mortierellomycotina</taxon>
        <taxon>Mortierellomycetes</taxon>
        <taxon>Mortierellales</taxon>
        <taxon>Mortierellaceae</taxon>
        <taxon>Actinomortierella</taxon>
    </lineage>
</organism>
<dbReference type="CDD" id="cd04301">
    <property type="entry name" value="NAT_SF"/>
    <property type="match status" value="1"/>
</dbReference>
<dbReference type="Proteomes" id="UP000807716">
    <property type="component" value="Unassembled WGS sequence"/>
</dbReference>
<keyword evidence="2" id="KW-0808">Transferase</keyword>
<evidence type="ECO:0000259" key="4">
    <source>
        <dbReference type="PROSITE" id="PS51186"/>
    </source>
</evidence>
<comment type="similarity">
    <text evidence="1">Belongs to the acetyltransferase family. GNAT subfamily.</text>
</comment>
<gene>
    <name evidence="5" type="primary">NAT9</name>
    <name evidence="5" type="ORF">DFQ27_005295</name>
</gene>
<dbReference type="InterPro" id="IPR000182">
    <property type="entry name" value="GNAT_dom"/>
</dbReference>
<accession>A0A9P6Q1S6</accession>
<dbReference type="PANTHER" id="PTHR13256:SF16">
    <property type="entry name" value="ALPHA_BETA-TUBULIN-N-ACETYLTRANSFERASE 9"/>
    <property type="match status" value="1"/>
</dbReference>
<evidence type="ECO:0000256" key="1">
    <source>
        <dbReference type="ARBA" id="ARBA00009342"/>
    </source>
</evidence>
<reference evidence="5" key="1">
    <citation type="journal article" date="2020" name="Fungal Divers.">
        <title>Resolving the Mortierellaceae phylogeny through synthesis of multi-gene phylogenetics and phylogenomics.</title>
        <authorList>
            <person name="Vandepol N."/>
            <person name="Liber J."/>
            <person name="Desiro A."/>
            <person name="Na H."/>
            <person name="Kennedy M."/>
            <person name="Barry K."/>
            <person name="Grigoriev I.V."/>
            <person name="Miller A.N."/>
            <person name="O'Donnell K."/>
            <person name="Stajich J.E."/>
            <person name="Bonito G."/>
        </authorList>
    </citation>
    <scope>NUCLEOTIDE SEQUENCE</scope>
    <source>
        <strain evidence="5">BC1065</strain>
    </source>
</reference>
<comment type="caution">
    <text evidence="5">The sequence shown here is derived from an EMBL/GenBank/DDBJ whole genome shotgun (WGS) entry which is preliminary data.</text>
</comment>
<dbReference type="SUPFAM" id="SSF55729">
    <property type="entry name" value="Acyl-CoA N-acyltransferases (Nat)"/>
    <property type="match status" value="1"/>
</dbReference>